<dbReference type="InterPro" id="IPR050091">
    <property type="entry name" value="PKS_NRPS_Biosynth_Enz"/>
</dbReference>
<proteinExistence type="predicted"/>
<dbReference type="Gene3D" id="3.40.50.720">
    <property type="entry name" value="NAD(P)-binding Rossmann-like Domain"/>
    <property type="match status" value="2"/>
</dbReference>
<dbReference type="CDD" id="cd00833">
    <property type="entry name" value="PKS"/>
    <property type="match status" value="1"/>
</dbReference>
<evidence type="ECO:0000259" key="10">
    <source>
        <dbReference type="PROSITE" id="PS50075"/>
    </source>
</evidence>
<dbReference type="InterPro" id="IPR049551">
    <property type="entry name" value="PKS_DH_C"/>
</dbReference>
<comment type="subcellular location">
    <subcellularLocation>
        <location evidence="2">Cytoplasm</location>
    </subcellularLocation>
</comment>
<dbReference type="InterPro" id="IPR020807">
    <property type="entry name" value="PKS_DH"/>
</dbReference>
<evidence type="ECO:0000256" key="6">
    <source>
        <dbReference type="ARBA" id="ARBA00022553"/>
    </source>
</evidence>
<dbReference type="Gene3D" id="3.10.129.110">
    <property type="entry name" value="Polyketide synthase dehydratase"/>
    <property type="match status" value="1"/>
</dbReference>
<dbReference type="GO" id="GO:0004312">
    <property type="term" value="F:fatty acid synthase activity"/>
    <property type="evidence" value="ECO:0007669"/>
    <property type="project" value="TreeGrafter"/>
</dbReference>
<keyword evidence="8" id="KW-0677">Repeat</keyword>
<dbReference type="SUPFAM" id="SSF53901">
    <property type="entry name" value="Thiolase-like"/>
    <property type="match status" value="1"/>
</dbReference>
<dbReference type="SUPFAM" id="SSF47336">
    <property type="entry name" value="ACP-like"/>
    <property type="match status" value="1"/>
</dbReference>
<dbReference type="Gene3D" id="3.40.47.10">
    <property type="match status" value="1"/>
</dbReference>
<evidence type="ECO:0000259" key="12">
    <source>
        <dbReference type="PROSITE" id="PS52019"/>
    </source>
</evidence>
<feature type="domain" description="Ketosynthase family 3 (KS3)" evidence="11">
    <location>
        <begin position="702"/>
        <end position="1140"/>
    </location>
</feature>
<name>A0A383RAS1_PAEAL</name>
<dbReference type="InterPro" id="IPR049900">
    <property type="entry name" value="PKS_mFAS_DH"/>
</dbReference>
<evidence type="ECO:0000256" key="9">
    <source>
        <dbReference type="PROSITE-ProRule" id="PRU01363"/>
    </source>
</evidence>
<dbReference type="Pfam" id="PF14765">
    <property type="entry name" value="PS-DH"/>
    <property type="match status" value="1"/>
</dbReference>
<dbReference type="PROSITE" id="PS52004">
    <property type="entry name" value="KS3_2"/>
    <property type="match status" value="1"/>
</dbReference>
<dbReference type="Pfam" id="PF00109">
    <property type="entry name" value="ketoacyl-synt"/>
    <property type="match status" value="1"/>
</dbReference>
<dbReference type="PANTHER" id="PTHR43775:SF37">
    <property type="entry name" value="SI:DKEY-61P9.11"/>
    <property type="match status" value="1"/>
</dbReference>
<dbReference type="InterPro" id="IPR009081">
    <property type="entry name" value="PP-bd_ACP"/>
</dbReference>
<dbReference type="InterPro" id="IPR014031">
    <property type="entry name" value="Ketoacyl_synth_C"/>
</dbReference>
<feature type="active site" description="Proton donor; for dehydratase activity" evidence="9">
    <location>
        <position position="1538"/>
    </location>
</feature>
<evidence type="ECO:0000313" key="14">
    <source>
        <dbReference type="Proteomes" id="UP000304148"/>
    </source>
</evidence>
<evidence type="ECO:0000256" key="1">
    <source>
        <dbReference type="ARBA" id="ARBA00003299"/>
    </source>
</evidence>
<feature type="active site" description="Proton acceptor; for dehydratase activity" evidence="9">
    <location>
        <position position="1368"/>
    </location>
</feature>
<dbReference type="Pfam" id="PF02801">
    <property type="entry name" value="Ketoacyl-synt_C"/>
    <property type="match status" value="1"/>
</dbReference>
<dbReference type="Proteomes" id="UP000304148">
    <property type="component" value="Chromosome"/>
</dbReference>
<dbReference type="SUPFAM" id="SSF51735">
    <property type="entry name" value="NAD(P)-binding Rossmann-fold domains"/>
    <property type="match status" value="2"/>
</dbReference>
<evidence type="ECO:0000313" key="13">
    <source>
        <dbReference type="EMBL" id="SYX83883.1"/>
    </source>
</evidence>
<comment type="pathway">
    <text evidence="3">Antibiotic biosynthesis; bacillaene biosynthesis.</text>
</comment>
<dbReference type="PROSITE" id="PS50075">
    <property type="entry name" value="CARRIER"/>
    <property type="match status" value="1"/>
</dbReference>
<dbReference type="Gene3D" id="3.30.70.3290">
    <property type="match status" value="1"/>
</dbReference>
<dbReference type="FunFam" id="3.40.47.10:FF:000019">
    <property type="entry name" value="Polyketide synthase type I"/>
    <property type="match status" value="1"/>
</dbReference>
<dbReference type="Pfam" id="PF08659">
    <property type="entry name" value="KR"/>
    <property type="match status" value="2"/>
</dbReference>
<feature type="domain" description="Carrier" evidence="10">
    <location>
        <begin position="568"/>
        <end position="641"/>
    </location>
</feature>
<keyword evidence="5" id="KW-0963">Cytoplasm</keyword>
<reference evidence="14" key="1">
    <citation type="submission" date="2018-08" db="EMBL/GenBank/DDBJ databases">
        <authorList>
            <person name="Chevrot R."/>
        </authorList>
    </citation>
    <scope>NUCLEOTIDE SEQUENCE [LARGE SCALE GENOMIC DNA]</scope>
</reference>
<dbReference type="InterPro" id="IPR020806">
    <property type="entry name" value="PKS_PP-bd"/>
</dbReference>
<dbReference type="Pfam" id="PF21089">
    <property type="entry name" value="PKS_DH_N"/>
    <property type="match status" value="1"/>
</dbReference>
<feature type="region of interest" description="N-terminal hotdog fold" evidence="9">
    <location>
        <begin position="1339"/>
        <end position="1462"/>
    </location>
</feature>
<dbReference type="GO" id="GO:0005886">
    <property type="term" value="C:plasma membrane"/>
    <property type="evidence" value="ECO:0007669"/>
    <property type="project" value="TreeGrafter"/>
</dbReference>
<accession>A0A383RAS1</accession>
<dbReference type="InterPro" id="IPR036291">
    <property type="entry name" value="NAD(P)-bd_dom_sf"/>
</dbReference>
<dbReference type="SMART" id="SM00822">
    <property type="entry name" value="PKS_KR"/>
    <property type="match status" value="1"/>
</dbReference>
<protein>
    <submittedName>
        <fullName evidence="13">Non-ribosomal peptide synthetase</fullName>
    </submittedName>
</protein>
<dbReference type="InterPro" id="IPR014030">
    <property type="entry name" value="Ketoacyl_synth_N"/>
</dbReference>
<evidence type="ECO:0000256" key="8">
    <source>
        <dbReference type="ARBA" id="ARBA00022737"/>
    </source>
</evidence>
<evidence type="ECO:0000256" key="2">
    <source>
        <dbReference type="ARBA" id="ARBA00004496"/>
    </source>
</evidence>
<dbReference type="Pfam" id="PF00550">
    <property type="entry name" value="PP-binding"/>
    <property type="match status" value="1"/>
</dbReference>
<feature type="domain" description="PKS/mFAS DH" evidence="12">
    <location>
        <begin position="1339"/>
        <end position="1628"/>
    </location>
</feature>
<dbReference type="InterPro" id="IPR057326">
    <property type="entry name" value="KR_dom"/>
</dbReference>
<keyword evidence="7" id="KW-0808">Transferase</keyword>
<evidence type="ECO:0000256" key="3">
    <source>
        <dbReference type="ARBA" id="ARBA00004789"/>
    </source>
</evidence>
<evidence type="ECO:0000256" key="4">
    <source>
        <dbReference type="ARBA" id="ARBA00022450"/>
    </source>
</evidence>
<dbReference type="GO" id="GO:0006633">
    <property type="term" value="P:fatty acid biosynthetic process"/>
    <property type="evidence" value="ECO:0007669"/>
    <property type="project" value="TreeGrafter"/>
</dbReference>
<dbReference type="EMBL" id="LS992241">
    <property type="protein sequence ID" value="SYX83883.1"/>
    <property type="molecule type" value="Genomic_DNA"/>
</dbReference>
<evidence type="ECO:0000256" key="7">
    <source>
        <dbReference type="ARBA" id="ARBA00022679"/>
    </source>
</evidence>
<organism evidence="13 14">
    <name type="scientific">Paenibacillus alvei</name>
    <name type="common">Bacillus alvei</name>
    <dbReference type="NCBI Taxonomy" id="44250"/>
    <lineage>
        <taxon>Bacteria</taxon>
        <taxon>Bacillati</taxon>
        <taxon>Bacillota</taxon>
        <taxon>Bacilli</taxon>
        <taxon>Bacillales</taxon>
        <taxon>Paenibacillaceae</taxon>
        <taxon>Paenibacillus</taxon>
    </lineage>
</organism>
<dbReference type="SMART" id="SM00825">
    <property type="entry name" value="PKS_KS"/>
    <property type="match status" value="1"/>
</dbReference>
<gene>
    <name evidence="13" type="ORF">PBLR_12305</name>
</gene>
<dbReference type="PROSITE" id="PS52019">
    <property type="entry name" value="PKS_MFAS_DH"/>
    <property type="match status" value="1"/>
</dbReference>
<dbReference type="Pfam" id="PF22336">
    <property type="entry name" value="RhiE-like_linker"/>
    <property type="match status" value="1"/>
</dbReference>
<keyword evidence="4" id="KW-0596">Phosphopantetheine</keyword>
<dbReference type="SMART" id="SM00826">
    <property type="entry name" value="PKS_DH"/>
    <property type="match status" value="1"/>
</dbReference>
<dbReference type="GO" id="GO:0005737">
    <property type="term" value="C:cytoplasm"/>
    <property type="evidence" value="ECO:0007669"/>
    <property type="project" value="UniProtKB-SubCell"/>
</dbReference>
<dbReference type="InterPro" id="IPR013968">
    <property type="entry name" value="PKS_KR"/>
</dbReference>
<comment type="function">
    <text evidence="1">Involved in some intermediate steps for the synthesis of the antibiotic polyketide bacillaene which is involved in secondary metabolism.</text>
</comment>
<evidence type="ECO:0000259" key="11">
    <source>
        <dbReference type="PROSITE" id="PS52004"/>
    </source>
</evidence>
<dbReference type="InterPro" id="IPR042104">
    <property type="entry name" value="PKS_dehydratase_sf"/>
</dbReference>
<dbReference type="CDD" id="cd08953">
    <property type="entry name" value="KR_2_SDR_x"/>
    <property type="match status" value="1"/>
</dbReference>
<dbReference type="GO" id="GO:0031177">
    <property type="term" value="F:phosphopantetheine binding"/>
    <property type="evidence" value="ECO:0007669"/>
    <property type="project" value="InterPro"/>
</dbReference>
<dbReference type="PANTHER" id="PTHR43775">
    <property type="entry name" value="FATTY ACID SYNTHASE"/>
    <property type="match status" value="1"/>
</dbReference>
<dbReference type="GO" id="GO:0071770">
    <property type="term" value="P:DIM/DIP cell wall layer assembly"/>
    <property type="evidence" value="ECO:0007669"/>
    <property type="project" value="TreeGrafter"/>
</dbReference>
<dbReference type="Gene3D" id="1.10.1240.100">
    <property type="match status" value="1"/>
</dbReference>
<evidence type="ECO:0000256" key="5">
    <source>
        <dbReference type="ARBA" id="ARBA00022490"/>
    </source>
</evidence>
<dbReference type="InterPro" id="IPR054514">
    <property type="entry name" value="RhiE-like_linker"/>
</dbReference>
<dbReference type="InterPro" id="IPR036736">
    <property type="entry name" value="ACP-like_sf"/>
</dbReference>
<keyword evidence="6" id="KW-0597">Phosphoprotein</keyword>
<dbReference type="Gene3D" id="1.10.1200.10">
    <property type="entry name" value="ACP-like"/>
    <property type="match status" value="1"/>
</dbReference>
<dbReference type="SMART" id="SM00823">
    <property type="entry name" value="PKS_PP"/>
    <property type="match status" value="1"/>
</dbReference>
<feature type="region of interest" description="C-terminal hotdog fold" evidence="9">
    <location>
        <begin position="1476"/>
        <end position="1628"/>
    </location>
</feature>
<sequence>MFRGVVPRDFEGRTAIQHYVRELLAKLKQTARDESARRETLHALADLYCQGYDIPWEEQYEDISRPGRVHLPTYPFSGDHYWAAESASMSKDKYDESAKEESLEFDNSPNIPNAELLLLEPVWREQAVDAVTPLPQYARHIVMLTDEHAGLRGAVAAQFPAAHCIDLHAEAADMAAQFESYAVQLFQHVQRLIHNKPDGHIFMQLIVPIEGAQQLAAGLSGLFKTARQENPKLMGQVIESYGGVSATELVDKLRENMHCPEVMHIRYEGGKRFVAGWQEITEGITQNMSKPESAPWRPEGAYLITGGAGGLGLLLAREIAERANGATLILVGRSEISEQKQEQMNELETLGAKVVYRQADVANKQAAADLMRQIREQYGTLNGIIHSAGVIRDNYLFKKNEEEVRAVLASKVAGVINLDEASKEDDLDFILLFSSIAGALGNPGQADYAMANAFMDRYAKYRNELVAGGTRHGRTISVNWPLWKEGAMRGDAGAEQHMKRSAGMIPLETRSALNALYQAFSLQIPCLMPLEGDAVKLRRHFDRMQTASFSFKPEESNNSDADLSTLTAKTLVKFKTFLAEALKLQVDLVDALEPFESYGIDSIIITQLNEKLELLFGEISKTLFFEYQTLSELNEYFVTHYTEQCLKWTGLGQLACVIDPAYDSTSFTADAGDVVDSTGPVFLSAQKTGLQIAARTSGPIMPEPIAIIGMSGHYPQADSLDSFWENLAGGKDCIEEVPHDRWSLDGFYEPDRQVAVANGKSYSKWGGFVDGFANFDPLFFNISPREALNMDPQERMFIQACWRALEDAGYTREQINAKHQGRVGVYAGITKTGFDLYGPDLWRQGEEIFPFTSFSSLANRVSYLFNLKGPSLPIDTMCSSSLTAVHEACEHLHRGECELAIAGAVNLYLHPSNYTHLCGQQMLSGDGKCKSFGKGANGFVPGEGVGVFVLKPLSKAVADKDHIYAVIRSTGINHGGKTNGYTVPSPAAQGELVRKALDKAGIHARAVSYIEAHGTGTDLGDPVEITGLVQAFAKDTKDTGFCAIGSVKSNIGHLEAAAGMAGMTKIILQMQHKMLVPSLHAKELNSKIPFDRTPFIVQQELAEWKRPVVELDGQRKEFPRIAGISSFGAGGANAHVLLEEYIPDNSEAGEYPPVTPQNPVLIVLSAKHEERLMEQAKQLLASLLKQSGTNEQLRDIAYTLQVGREAMEERLAFISGSVQELITQLQGFIEGRRDLEQVFRGQVKRNKEALAIFASDPELQDTIGRWIAHKEYGKLLDLWVKGLDVDWNRLYGSDKPRRISLPTYPFAPDRYWVPKVAMEHREFGDGKGLSDLTALPYLHPLLHGNTSDFSKQRYSSLFTGDELFLRDHIVNGDKILPGAAYLEMARAALEKAVPQAEESYAVKLHNIVWMSPIRVNLHAVEVHVELIPEDSGEVRFDIFRQYGEGEATICSQGYAQIIEMPVLSRLDLSSIQAACQQSRLEPSECYRAFRSMGIAYGEAYQGLSQISTGLNQVLAKLVIPSVAADTAQHYVIHPSLLDSAIQASIGLLSELPVGNAGTSHTAAIAYALKELEVFSPCRSEMWAWVQRCEDEGNGSVQKLDITLCSNAGEVCLRLRGYTSRTLAKQVEKQSGDPATRTIDSMNEIEQQSMNAVEHRAVAGMLTPVWDPIDLELANSAPSLSGNIVLLGRNEQLMIELRRLYPHACAIDIQPDSAVEEITDQIAAIGDVDHILWVVSDADIASSLDAADALRHDQEVQMAWKLIQSLRQIGCGKRELTWTMITEQAQPIHRYDESDPAQGAVLAAMSFIAKKDKNWNVRLIDLEADTPPPLKEIAALPFKSEGMNFVYRDREWHRMELIPVAANVPTNNNSFYKPGGVYVLIGEPGEPELAWSKYMISSYGASLFFVGNKSPDTSQHARLNWLAGVQPAPTWITADPTNGTELIRAYSDIKRRHPRIHGVIMSSTQLSHSPIGTEDEREYKANSIEYLHAASSMVQAFQQEALDFVLLLTAPSKPGNTSPDLSRSRNDDGGCCMLASSLRQRLSMQWSCPVKSMHWDCALPTGGDEENGFIDSGDPASLELDAAMKALEVLLAGSADEAVFIGTTRSYARQNTGWEQSFILL</sequence>
<dbReference type="InterPro" id="IPR020841">
    <property type="entry name" value="PKS_Beta-ketoAc_synthase_dom"/>
</dbReference>
<dbReference type="InterPro" id="IPR049552">
    <property type="entry name" value="PKS_DH_N"/>
</dbReference>
<dbReference type="InterPro" id="IPR016039">
    <property type="entry name" value="Thiolase-like"/>
</dbReference>